<dbReference type="EMBL" id="DXFG01000052">
    <property type="protein sequence ID" value="HIX36731.1"/>
    <property type="molecule type" value="Genomic_DNA"/>
</dbReference>
<organism evidence="3 4">
    <name type="scientific">Candidatus Blautia pullistercoris</name>
    <dbReference type="NCBI Taxonomy" id="2838499"/>
    <lineage>
        <taxon>Bacteria</taxon>
        <taxon>Bacillati</taxon>
        <taxon>Bacillota</taxon>
        <taxon>Clostridia</taxon>
        <taxon>Lachnospirales</taxon>
        <taxon>Lachnospiraceae</taxon>
        <taxon>Blautia</taxon>
    </lineage>
</organism>
<keyword evidence="2" id="KW-1133">Transmembrane helix</keyword>
<gene>
    <name evidence="3" type="ORF">H9738_02510</name>
</gene>
<protein>
    <submittedName>
        <fullName evidence="3">Uncharacterized protein</fullName>
    </submittedName>
</protein>
<dbReference type="Proteomes" id="UP000824230">
    <property type="component" value="Unassembled WGS sequence"/>
</dbReference>
<evidence type="ECO:0000313" key="3">
    <source>
        <dbReference type="EMBL" id="HIX36731.1"/>
    </source>
</evidence>
<comment type="caution">
    <text evidence="3">The sequence shown here is derived from an EMBL/GenBank/DDBJ whole genome shotgun (WGS) entry which is preliminary data.</text>
</comment>
<proteinExistence type="predicted"/>
<feature type="transmembrane region" description="Helical" evidence="2">
    <location>
        <begin position="140"/>
        <end position="163"/>
    </location>
</feature>
<evidence type="ECO:0000256" key="1">
    <source>
        <dbReference type="SAM" id="MobiDB-lite"/>
    </source>
</evidence>
<dbReference type="AlphaFoldDB" id="A0A9D1VKJ6"/>
<evidence type="ECO:0000256" key="2">
    <source>
        <dbReference type="SAM" id="Phobius"/>
    </source>
</evidence>
<keyword evidence="2" id="KW-0472">Membrane</keyword>
<reference evidence="3" key="1">
    <citation type="journal article" date="2021" name="PeerJ">
        <title>Extensive microbial diversity within the chicken gut microbiome revealed by metagenomics and culture.</title>
        <authorList>
            <person name="Gilroy R."/>
            <person name="Ravi A."/>
            <person name="Getino M."/>
            <person name="Pursley I."/>
            <person name="Horton D.L."/>
            <person name="Alikhan N.F."/>
            <person name="Baker D."/>
            <person name="Gharbi K."/>
            <person name="Hall N."/>
            <person name="Watson M."/>
            <person name="Adriaenssens E.M."/>
            <person name="Foster-Nyarko E."/>
            <person name="Jarju S."/>
            <person name="Secka A."/>
            <person name="Antonio M."/>
            <person name="Oren A."/>
            <person name="Chaudhuri R.R."/>
            <person name="La Ragione R."/>
            <person name="Hildebrand F."/>
            <person name="Pallen M.J."/>
        </authorList>
    </citation>
    <scope>NUCLEOTIDE SEQUENCE</scope>
    <source>
        <strain evidence="3">ChiHjej12B11-1927</strain>
    </source>
</reference>
<name>A0A9D1VKJ6_9FIRM</name>
<feature type="region of interest" description="Disordered" evidence="1">
    <location>
        <begin position="69"/>
        <end position="109"/>
    </location>
</feature>
<keyword evidence="2" id="KW-0812">Transmembrane</keyword>
<accession>A0A9D1VKJ6</accession>
<evidence type="ECO:0000313" key="4">
    <source>
        <dbReference type="Proteomes" id="UP000824230"/>
    </source>
</evidence>
<reference evidence="3" key="2">
    <citation type="submission" date="2021-04" db="EMBL/GenBank/DDBJ databases">
        <authorList>
            <person name="Gilroy R."/>
        </authorList>
    </citation>
    <scope>NUCLEOTIDE SEQUENCE</scope>
    <source>
        <strain evidence="3">ChiHjej12B11-1927</strain>
    </source>
</reference>
<sequence>MKYTCSLCGGKLKDGICTECGMNNQKSDEMYRDCLNRSKYDHASMESMSHVHTEQGVKQYKQPVLNENKRAGNGKAESPGQNKGTAPKTGTGAKAFRQQPGNQAFRQQAGVGRYQGTDFKNIKSAFSASKGRKSQSSKTMVVVAVIILVFILVTAGMSVFGFIREATDGSGAVVSYTYDYEEIQEQLPAQGEHWDSQLPAGMYMVGTDIPEGEYTLTGSEGSSFEVHDNTHSIYRRESFGTEEYEIERAEGIPLFTGALVCVDGMNPVSFVSENAQTQDLEERTANPVTETIDVSGTMTAGTDFPAGTYDIQATEEDFGYVTYEIPYINPYNENEQLYYSFGIMLEKNPTSEYPAYCSVYKNVVLPEGAVVDSEGYSCRLVPSGGIVSEDYEGFYENMY</sequence>